<proteinExistence type="predicted"/>
<name>A0A0A6UJ78_ACTUT</name>
<evidence type="ECO:0000256" key="1">
    <source>
        <dbReference type="SAM" id="SignalP"/>
    </source>
</evidence>
<evidence type="ECO:0000313" key="2">
    <source>
        <dbReference type="EMBL" id="KHD75138.1"/>
    </source>
</evidence>
<evidence type="ECO:0000313" key="3">
    <source>
        <dbReference type="Proteomes" id="UP000054537"/>
    </source>
</evidence>
<sequence length="294" mass="31120">MVWRGAAGAAVLGTTLAAAGSAATPVTPSDGPALYEACRRAAQQMTDRARDSGTMVAMGCARPDGTLVDTRLWATTAPVPPAPVPVGVCVTGPGRPVVGTTLTSVSVTAEAGLRIIYDYQRLGDGGAGHFRGFGALEFLPGDLAPGRGYRWRARGVYPTTDPSAVLRSPDDEQGWSPWCEFSVSADAVDYRGLGDVSVEALTEVGVRPDRTYTVHLTAAQQRDLRAWTDLGPARDRMTLTGVRLTDLLMQLAQSAWIEEETAREDGESPRVSAYRTLLDAISVELGGPAHPRLG</sequence>
<protein>
    <recommendedName>
        <fullName evidence="4">Secreted protein</fullName>
    </recommendedName>
</protein>
<dbReference type="Proteomes" id="UP000054537">
    <property type="component" value="Unassembled WGS sequence"/>
</dbReference>
<keyword evidence="3" id="KW-1185">Reference proteome</keyword>
<comment type="caution">
    <text evidence="2">The sequence shown here is derived from an EMBL/GenBank/DDBJ whole genome shotgun (WGS) entry which is preliminary data.</text>
</comment>
<dbReference type="AlphaFoldDB" id="A0A0A6UJ78"/>
<reference evidence="2 3" key="1">
    <citation type="submission" date="2014-10" db="EMBL/GenBank/DDBJ databases">
        <title>Draft genome sequence of Actinoplanes utahensis NRRL 12052.</title>
        <authorList>
            <person name="Velasco-Bucheli B."/>
            <person name="del Cerro C."/>
            <person name="Hormigo D."/>
            <person name="Garcia J.L."/>
            <person name="Acebal C."/>
            <person name="Arroyo M."/>
            <person name="de la Mata I."/>
        </authorList>
    </citation>
    <scope>NUCLEOTIDE SEQUENCE [LARGE SCALE GENOMIC DNA]</scope>
    <source>
        <strain evidence="2 3">NRRL 12052</strain>
    </source>
</reference>
<keyword evidence="1" id="KW-0732">Signal</keyword>
<gene>
    <name evidence="2" type="ORF">MB27_24805</name>
</gene>
<feature type="chain" id="PRO_5039318904" description="Secreted protein" evidence="1">
    <location>
        <begin position="20"/>
        <end position="294"/>
    </location>
</feature>
<accession>A0A0A6UJ78</accession>
<organism evidence="2 3">
    <name type="scientific">Actinoplanes utahensis</name>
    <dbReference type="NCBI Taxonomy" id="1869"/>
    <lineage>
        <taxon>Bacteria</taxon>
        <taxon>Bacillati</taxon>
        <taxon>Actinomycetota</taxon>
        <taxon>Actinomycetes</taxon>
        <taxon>Micromonosporales</taxon>
        <taxon>Micromonosporaceae</taxon>
        <taxon>Actinoplanes</taxon>
    </lineage>
</organism>
<evidence type="ECO:0008006" key="4">
    <source>
        <dbReference type="Google" id="ProtNLM"/>
    </source>
</evidence>
<feature type="signal peptide" evidence="1">
    <location>
        <begin position="1"/>
        <end position="19"/>
    </location>
</feature>
<dbReference type="STRING" id="1869.MB27_24805"/>
<dbReference type="EMBL" id="JRTT01000031">
    <property type="protein sequence ID" value="KHD75138.1"/>
    <property type="molecule type" value="Genomic_DNA"/>
</dbReference>